<gene>
    <name evidence="2" type="ORF">AVDCRST_MAG33-1301</name>
</gene>
<feature type="compositionally biased region" description="Basic residues" evidence="1">
    <location>
        <begin position="76"/>
        <end position="87"/>
    </location>
</feature>
<evidence type="ECO:0000256" key="1">
    <source>
        <dbReference type="SAM" id="MobiDB-lite"/>
    </source>
</evidence>
<sequence length="127" mass="13659">GYLASGDLRCHALRRGSGCRAAVLPGCLRSAGRVRGRRLGGVPVWGDAHQSAQRHRGARVDRPSHGGVARGGVPRAVHHHGGRRRRDVCRTDRARGRPAQRPDGSPLGHPDGELPGPRRPHLGDRLL</sequence>
<dbReference type="AlphaFoldDB" id="A0A6J4UPJ3"/>
<evidence type="ECO:0000313" key="2">
    <source>
        <dbReference type="EMBL" id="CAA9556157.1"/>
    </source>
</evidence>
<feature type="non-terminal residue" evidence="2">
    <location>
        <position position="127"/>
    </location>
</feature>
<feature type="region of interest" description="Disordered" evidence="1">
    <location>
        <begin position="41"/>
        <end position="127"/>
    </location>
</feature>
<proteinExistence type="predicted"/>
<name>A0A6J4UPJ3_9BACT</name>
<protein>
    <submittedName>
        <fullName evidence="2">Uncharacterized protein</fullName>
    </submittedName>
</protein>
<reference evidence="2" key="1">
    <citation type="submission" date="2020-02" db="EMBL/GenBank/DDBJ databases">
        <authorList>
            <person name="Meier V. D."/>
        </authorList>
    </citation>
    <scope>NUCLEOTIDE SEQUENCE</scope>
    <source>
        <strain evidence="2">AVDCRST_MAG33</strain>
    </source>
</reference>
<dbReference type="EMBL" id="CADCWK010000126">
    <property type="protein sequence ID" value="CAA9556157.1"/>
    <property type="molecule type" value="Genomic_DNA"/>
</dbReference>
<accession>A0A6J4UPJ3</accession>
<feature type="non-terminal residue" evidence="2">
    <location>
        <position position="1"/>
    </location>
</feature>
<organism evidence="2">
    <name type="scientific">uncultured Thermomicrobiales bacterium</name>
    <dbReference type="NCBI Taxonomy" id="1645740"/>
    <lineage>
        <taxon>Bacteria</taxon>
        <taxon>Pseudomonadati</taxon>
        <taxon>Thermomicrobiota</taxon>
        <taxon>Thermomicrobia</taxon>
        <taxon>Thermomicrobiales</taxon>
        <taxon>environmental samples</taxon>
    </lineage>
</organism>